<name>A0AAV9NIX7_9EURO</name>
<dbReference type="Gene3D" id="3.40.710.10">
    <property type="entry name" value="DD-peptidase/beta-lactamase superfamily"/>
    <property type="match status" value="1"/>
</dbReference>
<dbReference type="PANTHER" id="PTHR22935:SF97">
    <property type="entry name" value="BETA-LACTAMASE-RELATED DOMAIN-CONTAINING PROTEIN"/>
    <property type="match status" value="1"/>
</dbReference>
<evidence type="ECO:0000313" key="4">
    <source>
        <dbReference type="EMBL" id="KAK5059782.1"/>
    </source>
</evidence>
<evidence type="ECO:0000313" key="5">
    <source>
        <dbReference type="Proteomes" id="UP001358417"/>
    </source>
</evidence>
<gene>
    <name evidence="4" type="ORF">LTR84_009665</name>
</gene>
<comment type="caution">
    <text evidence="4">The sequence shown here is derived from an EMBL/GenBank/DDBJ whole genome shotgun (WGS) entry which is preliminary data.</text>
</comment>
<dbReference type="Pfam" id="PF26335">
    <property type="entry name" value="ARB_00930_C"/>
    <property type="match status" value="1"/>
</dbReference>
<protein>
    <recommendedName>
        <fullName evidence="6">Beta-lactamase-related domain-containing protein</fullName>
    </recommendedName>
</protein>
<feature type="signal peptide" evidence="1">
    <location>
        <begin position="1"/>
        <end position="17"/>
    </location>
</feature>
<accession>A0AAV9NIX7</accession>
<proteinExistence type="predicted"/>
<dbReference type="InterPro" id="IPR051478">
    <property type="entry name" value="Beta-lactamase-like_AB/R"/>
</dbReference>
<feature type="domain" description="Beta-lactamase-like ARB-00930-like C-terminal" evidence="3">
    <location>
        <begin position="452"/>
        <end position="598"/>
    </location>
</feature>
<dbReference type="GeneID" id="89977823"/>
<sequence length="599" mass="65555">MLCHFASISLLLTVSFAVNVCFPLGPTYPAPRNPSKTKALAQVLEIFNSTVGESLSANGSSYGQLDPKATSFSMEIFSLREGQPLFMYHFSAPEFANATEGVQEVNSSTIYRLGSMSKLLSVYNFLIAAGDIHFNQPITKYVPELAQYATQHQASLHTNDIDAVSWDEVTVGALASQMAGISREDAFGPAQDAELREGLGLPQVASVNASFCGPRNIQVQVPCTRAGMWSDSAPIELELTMVLDFFIDLFDQHPVVPSWHTPIYSNAAFQILSYALENITGEAFNESFQQGIIQPLKLNHTYLAAPSNVDLAVIPYNRSWSWFDWDMGEESPAGGYYSNLNDLRAIGKSILNSTLLAPQITRKWMKPVTFTGSVNVSVGSPWEIVRAPMERNLWLYTKGGHIGTYTSEIILIPEYEIGATVLTTGVEVSNDVDLLSNLFAEIVVPKLEDVSKEEANATYTGTYTSMATNDTLIITMDSFPGLLVSNWTWNGTDAISLLGALIGAGPDQDVEVRLWPTTLTAHPASSPNIATQTSWRAVIQKLPLPDYGPFLGNCISWLQVDQLTYGAVGVDEMVFDLNANGTRAIGVEARFFRANYTRS</sequence>
<feature type="domain" description="Beta-lactamase-related" evidence="2">
    <location>
        <begin position="100"/>
        <end position="427"/>
    </location>
</feature>
<dbReference type="InterPro" id="IPR001466">
    <property type="entry name" value="Beta-lactam-related"/>
</dbReference>
<dbReference type="Pfam" id="PF00144">
    <property type="entry name" value="Beta-lactamase"/>
    <property type="match status" value="1"/>
</dbReference>
<evidence type="ECO:0000259" key="2">
    <source>
        <dbReference type="Pfam" id="PF00144"/>
    </source>
</evidence>
<keyword evidence="1" id="KW-0732">Signal</keyword>
<dbReference type="InterPro" id="IPR012338">
    <property type="entry name" value="Beta-lactam/transpept-like"/>
</dbReference>
<dbReference type="EMBL" id="JAVRRD010000004">
    <property type="protein sequence ID" value="KAK5059782.1"/>
    <property type="molecule type" value="Genomic_DNA"/>
</dbReference>
<dbReference type="RefSeq" id="XP_064709603.1">
    <property type="nucleotide sequence ID" value="XM_064853204.1"/>
</dbReference>
<dbReference type="Proteomes" id="UP001358417">
    <property type="component" value="Unassembled WGS sequence"/>
</dbReference>
<feature type="chain" id="PRO_5043900309" description="Beta-lactamase-related domain-containing protein" evidence="1">
    <location>
        <begin position="18"/>
        <end position="599"/>
    </location>
</feature>
<evidence type="ECO:0000256" key="1">
    <source>
        <dbReference type="SAM" id="SignalP"/>
    </source>
</evidence>
<dbReference type="SUPFAM" id="SSF56601">
    <property type="entry name" value="beta-lactamase/transpeptidase-like"/>
    <property type="match status" value="1"/>
</dbReference>
<dbReference type="AlphaFoldDB" id="A0AAV9NIX7"/>
<dbReference type="InterPro" id="IPR058664">
    <property type="entry name" value="ARB_00930-like_C"/>
</dbReference>
<reference evidence="4 5" key="1">
    <citation type="submission" date="2023-08" db="EMBL/GenBank/DDBJ databases">
        <title>Black Yeasts Isolated from many extreme environments.</title>
        <authorList>
            <person name="Coleine C."/>
            <person name="Stajich J.E."/>
            <person name="Selbmann L."/>
        </authorList>
    </citation>
    <scope>NUCLEOTIDE SEQUENCE [LARGE SCALE GENOMIC DNA]</scope>
    <source>
        <strain evidence="4 5">CCFEE 5792</strain>
    </source>
</reference>
<evidence type="ECO:0000259" key="3">
    <source>
        <dbReference type="Pfam" id="PF26335"/>
    </source>
</evidence>
<organism evidence="4 5">
    <name type="scientific">Exophiala bonariae</name>
    <dbReference type="NCBI Taxonomy" id="1690606"/>
    <lineage>
        <taxon>Eukaryota</taxon>
        <taxon>Fungi</taxon>
        <taxon>Dikarya</taxon>
        <taxon>Ascomycota</taxon>
        <taxon>Pezizomycotina</taxon>
        <taxon>Eurotiomycetes</taxon>
        <taxon>Chaetothyriomycetidae</taxon>
        <taxon>Chaetothyriales</taxon>
        <taxon>Herpotrichiellaceae</taxon>
        <taxon>Exophiala</taxon>
    </lineage>
</organism>
<evidence type="ECO:0008006" key="6">
    <source>
        <dbReference type="Google" id="ProtNLM"/>
    </source>
</evidence>
<keyword evidence="5" id="KW-1185">Reference proteome</keyword>
<dbReference type="PANTHER" id="PTHR22935">
    <property type="entry name" value="PENICILLIN-BINDING PROTEIN"/>
    <property type="match status" value="1"/>
</dbReference>